<protein>
    <submittedName>
        <fullName evidence="2">CamS family sex pheromone protein</fullName>
    </submittedName>
</protein>
<gene>
    <name evidence="2" type="ORF">ACFSTF_00870</name>
</gene>
<dbReference type="Pfam" id="PF07537">
    <property type="entry name" value="CamS"/>
    <property type="match status" value="1"/>
</dbReference>
<evidence type="ECO:0000313" key="3">
    <source>
        <dbReference type="Proteomes" id="UP001597458"/>
    </source>
</evidence>
<sequence length="392" mass="43748">MKKWLGVVGLLSLSLTLVLSGCNLPWSSDNNKQNVINSSKGNKQTATLIPKIDSKDYQSLKPTGNTSDSTRGYIGYGVNNRVDIDQLETGLMNMSKSVFSPDDYVFQSGQYLSEADINNMLYRKSKKTPNGLNPPLGKGQSVRDQAMNSPKILSYILEQDYLKSTGKNKYELGGVSLAISLNQVYTDKVTDKSGKQYDVQKTLNVSQVKQQGKTIAQKVLQQVRQKNGLGNVPIFITLYAEAPDSSLVPGYFYSKTYVSNNSGSIGKWENVNEDNVLFPSDKSKSKYKSDNELFNNFKTDVSKYFPNFIGVTAKGRYENGDLVDLNFQISIKFYDKTEVMGFASYVTSLVKDRFPFSKNIPVQISIITPNTQEAVIVSNPDMDEPFVHVFEQ</sequence>
<dbReference type="InterPro" id="IPR011426">
    <property type="entry name" value="CamS"/>
</dbReference>
<reference evidence="3" key="1">
    <citation type="journal article" date="2019" name="Int. J. Syst. Evol. Microbiol.">
        <title>The Global Catalogue of Microorganisms (GCM) 10K type strain sequencing project: providing services to taxonomists for standard genome sequencing and annotation.</title>
        <authorList>
            <consortium name="The Broad Institute Genomics Platform"/>
            <consortium name="The Broad Institute Genome Sequencing Center for Infectious Disease"/>
            <person name="Wu L."/>
            <person name="Ma J."/>
        </authorList>
    </citation>
    <scope>NUCLEOTIDE SEQUENCE [LARGE SCALE GENOMIC DNA]</scope>
    <source>
        <strain evidence="3">TISTR 2241</strain>
    </source>
</reference>
<comment type="caution">
    <text evidence="2">The sequence shown here is derived from an EMBL/GenBank/DDBJ whole genome shotgun (WGS) entry which is preliminary data.</text>
</comment>
<dbReference type="Proteomes" id="UP001597458">
    <property type="component" value="Unassembled WGS sequence"/>
</dbReference>
<name>A0ABW5PKU5_9BACI</name>
<dbReference type="RefSeq" id="WP_141191131.1">
    <property type="nucleotide sequence ID" value="NZ_JBHUMR010000001.1"/>
</dbReference>
<dbReference type="EMBL" id="JBHUMR010000001">
    <property type="protein sequence ID" value="MFD2615896.1"/>
    <property type="molecule type" value="Genomic_DNA"/>
</dbReference>
<dbReference type="Gene3D" id="3.10.570.10">
    <property type="entry name" value="sex pheromone staph- cam373 precursor domain"/>
    <property type="match status" value="1"/>
</dbReference>
<feature type="region of interest" description="Disordered" evidence="1">
    <location>
        <begin position="125"/>
        <end position="144"/>
    </location>
</feature>
<dbReference type="PROSITE" id="PS51257">
    <property type="entry name" value="PROKAR_LIPOPROTEIN"/>
    <property type="match status" value="1"/>
</dbReference>
<accession>A0ABW5PKU5</accession>
<dbReference type="CDD" id="cd13440">
    <property type="entry name" value="CamS_repeat_2"/>
    <property type="match status" value="1"/>
</dbReference>
<evidence type="ECO:0000256" key="1">
    <source>
        <dbReference type="SAM" id="MobiDB-lite"/>
    </source>
</evidence>
<proteinExistence type="predicted"/>
<keyword evidence="3" id="KW-1185">Reference proteome</keyword>
<evidence type="ECO:0000313" key="2">
    <source>
        <dbReference type="EMBL" id="MFD2615896.1"/>
    </source>
</evidence>
<dbReference type="PIRSF" id="PIRSF012509">
    <property type="entry name" value="CamS"/>
    <property type="match status" value="1"/>
</dbReference>
<dbReference type="CDD" id="cd13441">
    <property type="entry name" value="CamS_repeat_1"/>
    <property type="match status" value="1"/>
</dbReference>
<organism evidence="2 3">
    <name type="scientific">Terrilactibacillus laevilacticus</name>
    <dbReference type="NCBI Taxonomy" id="1380157"/>
    <lineage>
        <taxon>Bacteria</taxon>
        <taxon>Bacillati</taxon>
        <taxon>Bacillota</taxon>
        <taxon>Bacilli</taxon>
        <taxon>Bacillales</taxon>
        <taxon>Bacillaceae</taxon>
        <taxon>Terrilactibacillus</taxon>
    </lineage>
</organism>